<evidence type="ECO:0000256" key="2">
    <source>
        <dbReference type="ARBA" id="ARBA00022631"/>
    </source>
</evidence>
<comment type="catalytic activity">
    <reaction evidence="4">
        <text>(S)-ureidoglycolate = urea + glyoxylate</text>
        <dbReference type="Rhea" id="RHEA:11304"/>
        <dbReference type="ChEBI" id="CHEBI:16199"/>
        <dbReference type="ChEBI" id="CHEBI:36655"/>
        <dbReference type="ChEBI" id="CHEBI:57296"/>
        <dbReference type="EC" id="4.3.2.3"/>
    </reaction>
</comment>
<dbReference type="AlphaFoldDB" id="A0A382AFE9"/>
<evidence type="ECO:0000313" key="5">
    <source>
        <dbReference type="EMBL" id="SVB00109.1"/>
    </source>
</evidence>
<keyword evidence="3" id="KW-0456">Lyase</keyword>
<dbReference type="Pfam" id="PF04115">
    <property type="entry name" value="Ureidogly_lyase"/>
    <property type="match status" value="1"/>
</dbReference>
<dbReference type="EMBL" id="UINC01025118">
    <property type="protein sequence ID" value="SVB00109.1"/>
    <property type="molecule type" value="Genomic_DNA"/>
</dbReference>
<evidence type="ECO:0000256" key="1">
    <source>
        <dbReference type="ARBA" id="ARBA00011738"/>
    </source>
</evidence>
<evidence type="ECO:0000256" key="3">
    <source>
        <dbReference type="ARBA" id="ARBA00023239"/>
    </source>
</evidence>
<gene>
    <name evidence="5" type="ORF">METZ01_LOCUS152963</name>
</gene>
<dbReference type="PANTHER" id="PTHR21221">
    <property type="entry name" value="UREIDOGLYCOLATE HYDROLASE"/>
    <property type="match status" value="1"/>
</dbReference>
<proteinExistence type="predicted"/>
<name>A0A382AFE9_9ZZZZ</name>
<dbReference type="NCBIfam" id="NF009932">
    <property type="entry name" value="PRK13395.1"/>
    <property type="match status" value="1"/>
</dbReference>
<organism evidence="5">
    <name type="scientific">marine metagenome</name>
    <dbReference type="NCBI Taxonomy" id="408172"/>
    <lineage>
        <taxon>unclassified sequences</taxon>
        <taxon>metagenomes</taxon>
        <taxon>ecological metagenomes</taxon>
    </lineage>
</organism>
<dbReference type="SUPFAM" id="SSF51182">
    <property type="entry name" value="RmlC-like cupins"/>
    <property type="match status" value="1"/>
</dbReference>
<reference evidence="5" key="1">
    <citation type="submission" date="2018-05" db="EMBL/GenBank/DDBJ databases">
        <authorList>
            <person name="Lanie J.A."/>
            <person name="Ng W.-L."/>
            <person name="Kazmierczak K.M."/>
            <person name="Andrzejewski T.M."/>
            <person name="Davidsen T.M."/>
            <person name="Wayne K.J."/>
            <person name="Tettelin H."/>
            <person name="Glass J.I."/>
            <person name="Rusch D."/>
            <person name="Podicherti R."/>
            <person name="Tsui H.-C.T."/>
            <person name="Winkler M.E."/>
        </authorList>
    </citation>
    <scope>NUCLEOTIDE SEQUENCE</scope>
</reference>
<dbReference type="InterPro" id="IPR024060">
    <property type="entry name" value="Ureidoglycolate_lyase_dom_sf"/>
</dbReference>
<dbReference type="InterPro" id="IPR007247">
    <property type="entry name" value="Ureidogly_lyase"/>
</dbReference>
<dbReference type="GO" id="GO:0004848">
    <property type="term" value="F:ureidoglycolate hydrolase activity"/>
    <property type="evidence" value="ECO:0007669"/>
    <property type="project" value="InterPro"/>
</dbReference>
<dbReference type="CDD" id="cd20298">
    <property type="entry name" value="cupin_UAH"/>
    <property type="match status" value="1"/>
</dbReference>
<dbReference type="Gene3D" id="2.60.120.480">
    <property type="entry name" value="Ureidoglycolate hydrolase"/>
    <property type="match status" value="1"/>
</dbReference>
<comment type="subunit">
    <text evidence="1">Homodimer.</text>
</comment>
<evidence type="ECO:0000256" key="4">
    <source>
        <dbReference type="ARBA" id="ARBA00047684"/>
    </source>
</evidence>
<dbReference type="PANTHER" id="PTHR21221:SF1">
    <property type="entry name" value="UREIDOGLYCOLATE LYASE"/>
    <property type="match status" value="1"/>
</dbReference>
<dbReference type="GO" id="GO:0050385">
    <property type="term" value="F:ureidoglycolate lyase activity"/>
    <property type="evidence" value="ECO:0007669"/>
    <property type="project" value="UniProtKB-EC"/>
</dbReference>
<evidence type="ECO:0008006" key="6">
    <source>
        <dbReference type="Google" id="ProtNLM"/>
    </source>
</evidence>
<accession>A0A382AFE9</accession>
<dbReference type="InterPro" id="IPR047233">
    <property type="entry name" value="UAH_cupin"/>
</dbReference>
<dbReference type="GO" id="GO:0000256">
    <property type="term" value="P:allantoin catabolic process"/>
    <property type="evidence" value="ECO:0007669"/>
    <property type="project" value="InterPro"/>
</dbReference>
<dbReference type="InterPro" id="IPR011051">
    <property type="entry name" value="RmlC_Cupin_sf"/>
</dbReference>
<keyword evidence="2" id="KW-0659">Purine metabolism</keyword>
<dbReference type="GO" id="GO:0006144">
    <property type="term" value="P:purine nucleobase metabolic process"/>
    <property type="evidence" value="ECO:0007669"/>
    <property type="project" value="UniProtKB-KW"/>
</dbReference>
<protein>
    <recommendedName>
        <fullName evidence="6">Ureidoglycolate lyase</fullName>
    </recommendedName>
</protein>
<dbReference type="PIRSF" id="PIRSF017306">
    <property type="entry name" value="Ureidogly_hydro"/>
    <property type="match status" value="1"/>
</dbReference>
<sequence length="166" mass="18955">MLSLNIRPLIRDEFVRFGEVIEINGVKSHSINEGTTERYHDLANVDVSDRKGKALINIFRGQPRPQPIEIRMMERHPIGSQAFYPLQPHDYLIVVADKVGFPNPSDLHAFRATGMQGVSYRKNIWHHPLLVIVPNHDFLVIDRGGPGENLEEHFFEEIEGSAVLRV</sequence>